<protein>
    <submittedName>
        <fullName evidence="4">Single-stranded DNA-binding protein</fullName>
    </submittedName>
</protein>
<dbReference type="EMBL" id="JACHGN010000014">
    <property type="protein sequence ID" value="MBB5136354.1"/>
    <property type="molecule type" value="Genomic_DNA"/>
</dbReference>
<dbReference type="Gene3D" id="2.40.50.140">
    <property type="entry name" value="Nucleic acid-binding proteins"/>
    <property type="match status" value="1"/>
</dbReference>
<dbReference type="GO" id="GO:0006260">
    <property type="term" value="P:DNA replication"/>
    <property type="evidence" value="ECO:0007669"/>
    <property type="project" value="InterPro"/>
</dbReference>
<dbReference type="GO" id="GO:0009295">
    <property type="term" value="C:nucleoid"/>
    <property type="evidence" value="ECO:0007669"/>
    <property type="project" value="TreeGrafter"/>
</dbReference>
<dbReference type="PROSITE" id="PS50935">
    <property type="entry name" value="SSB"/>
    <property type="match status" value="1"/>
</dbReference>
<dbReference type="PANTHER" id="PTHR10302:SF27">
    <property type="entry name" value="SINGLE-STRANDED DNA-BINDING PROTEIN"/>
    <property type="match status" value="1"/>
</dbReference>
<evidence type="ECO:0000256" key="2">
    <source>
        <dbReference type="PROSITE-ProRule" id="PRU00252"/>
    </source>
</evidence>
<dbReference type="CDD" id="cd04496">
    <property type="entry name" value="SSB_OBF"/>
    <property type="match status" value="1"/>
</dbReference>
<dbReference type="InterPro" id="IPR012340">
    <property type="entry name" value="NA-bd_OB-fold"/>
</dbReference>
<dbReference type="SUPFAM" id="SSF50249">
    <property type="entry name" value="Nucleic acid-binding proteins"/>
    <property type="match status" value="1"/>
</dbReference>
<sequence>MNDIYVTLIGTVAAEPRQHTLTDGTRVTSLRVATNSRYYDRKAQEWRDADKTFFTIRCWRGLGDHVARSVQVGHPVVVQGRLRIREFGKEGERRFIPEVEANSLGHDLRWGIATFHRPPRGATPAPLDDDARTALDTATEDWAFPTTSPTPTPTATPALPPAPALQAPPTTPQLPPAAPSTSPPTPTPPPTPLHDPDATATFRAPAPSTPPAPSAPPTPQAAPAPTAPSSTEPAPTEPAPTEASEPTGRWRRRTPKPAQEPSTETPQAA</sequence>
<feature type="compositionally biased region" description="Pro residues" evidence="3">
    <location>
        <begin position="207"/>
        <end position="226"/>
    </location>
</feature>
<comment type="caution">
    <text evidence="4">The sequence shown here is derived from an EMBL/GenBank/DDBJ whole genome shotgun (WGS) entry which is preliminary data.</text>
</comment>
<gene>
    <name evidence="4" type="ORF">HNP84_006101</name>
</gene>
<feature type="region of interest" description="Disordered" evidence="3">
    <location>
        <begin position="140"/>
        <end position="269"/>
    </location>
</feature>
<proteinExistence type="predicted"/>
<dbReference type="Proteomes" id="UP000578449">
    <property type="component" value="Unassembled WGS sequence"/>
</dbReference>
<evidence type="ECO:0000256" key="3">
    <source>
        <dbReference type="SAM" id="MobiDB-lite"/>
    </source>
</evidence>
<dbReference type="PANTHER" id="PTHR10302">
    <property type="entry name" value="SINGLE-STRANDED DNA-BINDING PROTEIN"/>
    <property type="match status" value="1"/>
</dbReference>
<feature type="compositionally biased region" description="Pro residues" evidence="3">
    <location>
        <begin position="148"/>
        <end position="163"/>
    </location>
</feature>
<dbReference type="RefSeq" id="WP_185053254.1">
    <property type="nucleotide sequence ID" value="NZ_JACHGN010000014.1"/>
</dbReference>
<keyword evidence="5" id="KW-1185">Reference proteome</keyword>
<dbReference type="Pfam" id="PF00436">
    <property type="entry name" value="SSB"/>
    <property type="match status" value="1"/>
</dbReference>
<evidence type="ECO:0000313" key="4">
    <source>
        <dbReference type="EMBL" id="MBB5136354.1"/>
    </source>
</evidence>
<evidence type="ECO:0000256" key="1">
    <source>
        <dbReference type="ARBA" id="ARBA00023125"/>
    </source>
</evidence>
<accession>A0A840P4X4</accession>
<dbReference type="GO" id="GO:0003697">
    <property type="term" value="F:single-stranded DNA binding"/>
    <property type="evidence" value="ECO:0007669"/>
    <property type="project" value="InterPro"/>
</dbReference>
<evidence type="ECO:0000313" key="5">
    <source>
        <dbReference type="Proteomes" id="UP000578449"/>
    </source>
</evidence>
<dbReference type="AlphaFoldDB" id="A0A840P4X4"/>
<name>A0A840P4X4_9ACTN</name>
<dbReference type="InterPro" id="IPR011344">
    <property type="entry name" value="ssDNA-bd"/>
</dbReference>
<feature type="compositionally biased region" description="Polar residues" evidence="3">
    <location>
        <begin position="260"/>
        <end position="269"/>
    </location>
</feature>
<reference evidence="4 5" key="1">
    <citation type="submission" date="2020-08" db="EMBL/GenBank/DDBJ databases">
        <title>Genomic Encyclopedia of Type Strains, Phase IV (KMG-IV): sequencing the most valuable type-strain genomes for metagenomic binning, comparative biology and taxonomic classification.</title>
        <authorList>
            <person name="Goeker M."/>
        </authorList>
    </citation>
    <scope>NUCLEOTIDE SEQUENCE [LARGE SCALE GENOMIC DNA]</scope>
    <source>
        <strain evidence="4 5">DSM 45615</strain>
    </source>
</reference>
<dbReference type="InterPro" id="IPR000424">
    <property type="entry name" value="Primosome_PriB/ssb"/>
</dbReference>
<feature type="compositionally biased region" description="Pro residues" evidence="3">
    <location>
        <begin position="169"/>
        <end position="193"/>
    </location>
</feature>
<organism evidence="4 5">
    <name type="scientific">Thermocatellispora tengchongensis</name>
    <dbReference type="NCBI Taxonomy" id="1073253"/>
    <lineage>
        <taxon>Bacteria</taxon>
        <taxon>Bacillati</taxon>
        <taxon>Actinomycetota</taxon>
        <taxon>Actinomycetes</taxon>
        <taxon>Streptosporangiales</taxon>
        <taxon>Streptosporangiaceae</taxon>
        <taxon>Thermocatellispora</taxon>
    </lineage>
</organism>
<feature type="compositionally biased region" description="Low complexity" evidence="3">
    <location>
        <begin position="227"/>
        <end position="247"/>
    </location>
</feature>
<keyword evidence="1 2" id="KW-0238">DNA-binding</keyword>